<dbReference type="PANTHER" id="PTHR45841">
    <property type="entry name" value="MRNA TURNOVER PROTEIN 4 MRTO4"/>
    <property type="match status" value="1"/>
</dbReference>
<protein>
    <recommendedName>
        <fullName evidence="7">Ribosome assembly factor mrt4</fullName>
    </recommendedName>
</protein>
<dbReference type="InterPro" id="IPR033867">
    <property type="entry name" value="Mrt4"/>
</dbReference>
<dbReference type="FunFam" id="3.90.105.20:FF:000003">
    <property type="entry name" value="Ribosome assembly factor mrt4"/>
    <property type="match status" value="1"/>
</dbReference>
<dbReference type="InterPro" id="IPR001790">
    <property type="entry name" value="Ribosomal_uL10"/>
</dbReference>
<feature type="compositionally biased region" description="Acidic residues" evidence="8">
    <location>
        <begin position="221"/>
        <end position="233"/>
    </location>
</feature>
<evidence type="ECO:0000256" key="5">
    <source>
        <dbReference type="ARBA" id="ARBA00022490"/>
    </source>
</evidence>
<dbReference type="Gene3D" id="3.90.105.20">
    <property type="match status" value="1"/>
</dbReference>
<gene>
    <name evidence="10" type="ORF">DTER00134_LOCUS22210</name>
</gene>
<accession>A0A7S3RAM4</accession>
<evidence type="ECO:0000256" key="1">
    <source>
        <dbReference type="ARBA" id="ARBA00002200"/>
    </source>
</evidence>
<dbReference type="GO" id="GO:0003723">
    <property type="term" value="F:RNA binding"/>
    <property type="evidence" value="ECO:0007669"/>
    <property type="project" value="TreeGrafter"/>
</dbReference>
<dbReference type="EMBL" id="HBIP01036611">
    <property type="protein sequence ID" value="CAE0507134.1"/>
    <property type="molecule type" value="Transcribed_RNA"/>
</dbReference>
<comment type="subcellular location">
    <subcellularLocation>
        <location evidence="7">Cytoplasm</location>
    </subcellularLocation>
    <subcellularLocation>
        <location evidence="7">Nucleus</location>
        <location evidence="7">Nucleolus</location>
    </subcellularLocation>
</comment>
<comment type="similarity">
    <text evidence="3 7">Belongs to the universal ribosomal protein uL10 family.</text>
</comment>
<dbReference type="FunFam" id="3.30.70.1730:FF:000005">
    <property type="entry name" value="Ribosome assembly factor mrt4"/>
    <property type="match status" value="1"/>
</dbReference>
<evidence type="ECO:0000256" key="6">
    <source>
        <dbReference type="ARBA" id="ARBA00023242"/>
    </source>
</evidence>
<dbReference type="GO" id="GO:0030687">
    <property type="term" value="C:preribosome, large subunit precursor"/>
    <property type="evidence" value="ECO:0007669"/>
    <property type="project" value="TreeGrafter"/>
</dbReference>
<keyword evidence="5 7" id="KW-0963">Cytoplasm</keyword>
<keyword evidence="6 7" id="KW-0539">Nucleus</keyword>
<dbReference type="GO" id="GO:0000027">
    <property type="term" value="P:ribosomal large subunit assembly"/>
    <property type="evidence" value="ECO:0007669"/>
    <property type="project" value="InterPro"/>
</dbReference>
<evidence type="ECO:0000256" key="8">
    <source>
        <dbReference type="SAM" id="MobiDB-lite"/>
    </source>
</evidence>
<dbReference type="InterPro" id="IPR043141">
    <property type="entry name" value="Ribosomal_uL10-like_sf"/>
</dbReference>
<dbReference type="SUPFAM" id="SSF160369">
    <property type="entry name" value="Ribosomal protein L10-like"/>
    <property type="match status" value="1"/>
</dbReference>
<dbReference type="Pfam" id="PF17777">
    <property type="entry name" value="RL10P_insert"/>
    <property type="match status" value="1"/>
</dbReference>
<feature type="region of interest" description="Disordered" evidence="8">
    <location>
        <begin position="220"/>
        <end position="242"/>
    </location>
</feature>
<dbReference type="InterPro" id="IPR043164">
    <property type="entry name" value="Ribosomal_uL10-like_insert_sf"/>
</dbReference>
<evidence type="ECO:0000259" key="9">
    <source>
        <dbReference type="Pfam" id="PF17777"/>
    </source>
</evidence>
<comment type="subunit">
    <text evidence="4 7">Associates with the pre-60S ribosomal particle.</text>
</comment>
<dbReference type="GO" id="GO:0005730">
    <property type="term" value="C:nucleolus"/>
    <property type="evidence" value="ECO:0007669"/>
    <property type="project" value="UniProtKB-SubCell"/>
</dbReference>
<evidence type="ECO:0000256" key="7">
    <source>
        <dbReference type="RuleBase" id="RU364039"/>
    </source>
</evidence>
<evidence type="ECO:0000313" key="10">
    <source>
        <dbReference type="EMBL" id="CAE0507134.1"/>
    </source>
</evidence>
<dbReference type="PANTHER" id="PTHR45841:SF1">
    <property type="entry name" value="MRNA TURNOVER PROTEIN 4 HOMOLOG"/>
    <property type="match status" value="1"/>
</dbReference>
<feature type="domain" description="Large ribosomal subunit protein uL10-like insertion" evidence="9">
    <location>
        <begin position="126"/>
        <end position="200"/>
    </location>
</feature>
<organism evidence="10">
    <name type="scientific">Dunaliella tertiolecta</name>
    <name type="common">Green alga</name>
    <dbReference type="NCBI Taxonomy" id="3047"/>
    <lineage>
        <taxon>Eukaryota</taxon>
        <taxon>Viridiplantae</taxon>
        <taxon>Chlorophyta</taxon>
        <taxon>core chlorophytes</taxon>
        <taxon>Chlorophyceae</taxon>
        <taxon>CS clade</taxon>
        <taxon>Chlamydomonadales</taxon>
        <taxon>Dunaliellaceae</taxon>
        <taxon>Dunaliella</taxon>
    </lineage>
</organism>
<dbReference type="AlphaFoldDB" id="A0A7S3RAM4"/>
<comment type="function">
    <text evidence="1">Ribosomal protein P0 is the functional equivalent of E.coli protein L10.</text>
</comment>
<sequence>MPKSKRNRVVHLTKTKKKGKEWKEGLISHVRQAVEEYPTVYLFRYFNMRTESFKELRQELQESSRFVMGSNKMLQVALGKSESDELRTNLSEIGARLKGHSGLFFTKLPREEVVRIFDEFGVEDYARAGSKATHAFRLQAGPLSGPHGPLPHTLEPHLRKCNLPTRLNKGVVELLADHEVCREGQVLDPHQVAVLRVFDIKMATFKLKLLAVWQEDKVEELAEDDEDGGAGSDEENKFDELP</sequence>
<dbReference type="GO" id="GO:0006364">
    <property type="term" value="P:rRNA processing"/>
    <property type="evidence" value="ECO:0007669"/>
    <property type="project" value="TreeGrafter"/>
</dbReference>
<dbReference type="InterPro" id="IPR040637">
    <property type="entry name" value="Ribosomal_uL10-like_insert"/>
</dbReference>
<dbReference type="GO" id="GO:0005737">
    <property type="term" value="C:cytoplasm"/>
    <property type="evidence" value="ECO:0007669"/>
    <property type="project" value="UniProtKB-SubCell"/>
</dbReference>
<dbReference type="Gene3D" id="3.30.70.1730">
    <property type="match status" value="1"/>
</dbReference>
<evidence type="ECO:0000256" key="3">
    <source>
        <dbReference type="ARBA" id="ARBA00008889"/>
    </source>
</evidence>
<dbReference type="Pfam" id="PF00466">
    <property type="entry name" value="Ribosomal_L10"/>
    <property type="match status" value="1"/>
</dbReference>
<reference evidence="10" key="1">
    <citation type="submission" date="2021-01" db="EMBL/GenBank/DDBJ databases">
        <authorList>
            <person name="Corre E."/>
            <person name="Pelletier E."/>
            <person name="Niang G."/>
            <person name="Scheremetjew M."/>
            <person name="Finn R."/>
            <person name="Kale V."/>
            <person name="Holt S."/>
            <person name="Cochrane G."/>
            <person name="Meng A."/>
            <person name="Brown T."/>
            <person name="Cohen L."/>
        </authorList>
    </citation>
    <scope>NUCLEOTIDE SEQUENCE</scope>
    <source>
        <strain evidence="10">CCMP1320</strain>
    </source>
</reference>
<evidence type="ECO:0000256" key="4">
    <source>
        <dbReference type="ARBA" id="ARBA00011117"/>
    </source>
</evidence>
<dbReference type="GO" id="GO:0000956">
    <property type="term" value="P:nuclear-transcribed mRNA catabolic process"/>
    <property type="evidence" value="ECO:0007669"/>
    <property type="project" value="TreeGrafter"/>
</dbReference>
<keyword evidence="7" id="KW-0690">Ribosome biogenesis</keyword>
<dbReference type="InterPro" id="IPR051742">
    <property type="entry name" value="Ribosome_Assembly_uL10"/>
</dbReference>
<name>A0A7S3RAM4_DUNTE</name>
<proteinExistence type="inferred from homology"/>
<evidence type="ECO:0000256" key="2">
    <source>
        <dbReference type="ARBA" id="ARBA00004046"/>
    </source>
</evidence>
<dbReference type="CDD" id="cd05796">
    <property type="entry name" value="Ribosomal_P0_like"/>
    <property type="match status" value="1"/>
</dbReference>
<comment type="function">
    <text evidence="2 7">Component of the ribosome assembly machinery. Nuclear paralog of the ribosomal protein P0, it binds pre-60S subunits at an early stage of assembly in the nucleolus, and is replaced by P0 in cytoplasmic pre-60S subunits and mature 80S ribosomes.</text>
</comment>